<evidence type="ECO:0000256" key="14">
    <source>
        <dbReference type="HAMAP-Rule" id="MF_01006"/>
    </source>
</evidence>
<reference evidence="15 16" key="1">
    <citation type="submission" date="2018-05" db="EMBL/GenBank/DDBJ databases">
        <title>Reference genomes for bee gut microbiota database.</title>
        <authorList>
            <person name="Ellegaard K.M."/>
        </authorList>
    </citation>
    <scope>NUCLEOTIDE SEQUENCE [LARGE SCALE GENOMIC DNA]</scope>
    <source>
        <strain evidence="15 16">ESL0284</strain>
    </source>
</reference>
<dbReference type="GO" id="GO:0005886">
    <property type="term" value="C:plasma membrane"/>
    <property type="evidence" value="ECO:0007669"/>
    <property type="project" value="UniProtKB-SubCell"/>
</dbReference>
<gene>
    <name evidence="14" type="primary">uppP</name>
    <name evidence="15" type="ORF">DK869_05505</name>
</gene>
<dbReference type="RefSeq" id="WP_110438983.1">
    <property type="nucleotide sequence ID" value="NZ_CP046393.1"/>
</dbReference>
<comment type="similarity">
    <text evidence="2 14">Belongs to the UppP family.</text>
</comment>
<evidence type="ECO:0000313" key="15">
    <source>
        <dbReference type="EMBL" id="PXZ00843.1"/>
    </source>
</evidence>
<comment type="catalytic activity">
    <reaction evidence="13 14">
        <text>di-trans,octa-cis-undecaprenyl diphosphate + H2O = di-trans,octa-cis-undecaprenyl phosphate + phosphate + H(+)</text>
        <dbReference type="Rhea" id="RHEA:28094"/>
        <dbReference type="ChEBI" id="CHEBI:15377"/>
        <dbReference type="ChEBI" id="CHEBI:15378"/>
        <dbReference type="ChEBI" id="CHEBI:43474"/>
        <dbReference type="ChEBI" id="CHEBI:58405"/>
        <dbReference type="ChEBI" id="CHEBI:60392"/>
        <dbReference type="EC" id="3.6.1.27"/>
    </reaction>
</comment>
<comment type="function">
    <text evidence="14">Catalyzes the dephosphorylation of undecaprenyl diphosphate (UPP). Confers resistance to bacitracin.</text>
</comment>
<sequence length="280" mass="31185">MSFLQAIFIAILQGATELFPVSSLGHAVLIPALLGWQIHAQDPTFLPFMVMLHFGTAFALLIFFWKDWSALFKGALGKDGKEIQRQSFYIFSLLIVATLPAIFIGAFFEKLVRNLFSTPDIVSIFLVCNGIMLFIVDKLRKNVSVDKTIAIADLKVKDALFIGLFQCLAFFPGISRSGSTIVSGLIRNLSHENSARFSFLMALPVILAASAHQSWKIYKQQIPFDNILHMGIATIIGCITALLSTAFLMKYFKNNEKWALTPFGYYCCALGIIGFVVLMY</sequence>
<dbReference type="AlphaFoldDB" id="A0A318MX68"/>
<keyword evidence="14" id="KW-0133">Cell shape</keyword>
<dbReference type="OrthoDB" id="9808289at2"/>
<evidence type="ECO:0000256" key="1">
    <source>
        <dbReference type="ARBA" id="ARBA00004651"/>
    </source>
</evidence>
<keyword evidence="7 14" id="KW-0378">Hydrolase</keyword>
<accession>A0A318MX68</accession>
<protein>
    <recommendedName>
        <fullName evidence="4 14">Undecaprenyl-diphosphatase</fullName>
        <ecNumber evidence="3 14">3.6.1.27</ecNumber>
    </recommendedName>
    <alternativeName>
        <fullName evidence="12 14">Bacitracin resistance protein</fullName>
    </alternativeName>
    <alternativeName>
        <fullName evidence="11 14">Undecaprenyl pyrophosphate phosphatase</fullName>
    </alternativeName>
</protein>
<evidence type="ECO:0000313" key="16">
    <source>
        <dbReference type="Proteomes" id="UP000247565"/>
    </source>
</evidence>
<keyword evidence="9 14" id="KW-0472">Membrane</keyword>
<dbReference type="PANTHER" id="PTHR30622:SF4">
    <property type="entry name" value="UNDECAPRENYL-DIPHOSPHATASE"/>
    <property type="match status" value="1"/>
</dbReference>
<dbReference type="GO" id="GO:0008360">
    <property type="term" value="P:regulation of cell shape"/>
    <property type="evidence" value="ECO:0007669"/>
    <property type="project" value="UniProtKB-KW"/>
</dbReference>
<feature type="transmembrane region" description="Helical" evidence="14">
    <location>
        <begin position="86"/>
        <end position="108"/>
    </location>
</feature>
<evidence type="ECO:0000256" key="5">
    <source>
        <dbReference type="ARBA" id="ARBA00022475"/>
    </source>
</evidence>
<evidence type="ECO:0000256" key="4">
    <source>
        <dbReference type="ARBA" id="ARBA00021581"/>
    </source>
</evidence>
<organism evidence="15 16">
    <name type="scientific">Commensalibacter melissae</name>
    <dbReference type="NCBI Taxonomy" id="2070537"/>
    <lineage>
        <taxon>Bacteria</taxon>
        <taxon>Pseudomonadati</taxon>
        <taxon>Pseudomonadota</taxon>
        <taxon>Alphaproteobacteria</taxon>
        <taxon>Acetobacterales</taxon>
        <taxon>Acetobacteraceae</taxon>
    </lineage>
</organism>
<keyword evidence="8 14" id="KW-1133">Transmembrane helix</keyword>
<dbReference type="InterPro" id="IPR003824">
    <property type="entry name" value="UppP"/>
</dbReference>
<dbReference type="EMBL" id="QGLT01000002">
    <property type="protein sequence ID" value="PXZ00843.1"/>
    <property type="molecule type" value="Genomic_DNA"/>
</dbReference>
<evidence type="ECO:0000256" key="7">
    <source>
        <dbReference type="ARBA" id="ARBA00022801"/>
    </source>
</evidence>
<dbReference type="HAMAP" id="MF_01006">
    <property type="entry name" value="Undec_diphosphatase"/>
    <property type="match status" value="1"/>
</dbReference>
<comment type="subcellular location">
    <subcellularLocation>
        <location evidence="1 14">Cell membrane</location>
        <topology evidence="1 14">Multi-pass membrane protein</topology>
    </subcellularLocation>
</comment>
<evidence type="ECO:0000256" key="11">
    <source>
        <dbReference type="ARBA" id="ARBA00032707"/>
    </source>
</evidence>
<dbReference type="GO" id="GO:0071555">
    <property type="term" value="P:cell wall organization"/>
    <property type="evidence" value="ECO:0007669"/>
    <property type="project" value="UniProtKB-KW"/>
</dbReference>
<comment type="miscellaneous">
    <text evidence="14">Bacitracin is thought to be involved in the inhibition of peptidoglycan synthesis by sequestering undecaprenyl diphosphate, thereby reducing the pool of lipid carrier available.</text>
</comment>
<evidence type="ECO:0000256" key="6">
    <source>
        <dbReference type="ARBA" id="ARBA00022692"/>
    </source>
</evidence>
<feature type="transmembrane region" description="Helical" evidence="14">
    <location>
        <begin position="43"/>
        <end position="65"/>
    </location>
</feature>
<feature type="transmembrane region" description="Helical" evidence="14">
    <location>
        <begin position="227"/>
        <end position="252"/>
    </location>
</feature>
<feature type="transmembrane region" description="Helical" evidence="14">
    <location>
        <begin position="114"/>
        <end position="136"/>
    </location>
</feature>
<keyword evidence="10 14" id="KW-0046">Antibiotic resistance</keyword>
<evidence type="ECO:0000256" key="2">
    <source>
        <dbReference type="ARBA" id="ARBA00010621"/>
    </source>
</evidence>
<dbReference type="Proteomes" id="UP000247565">
    <property type="component" value="Unassembled WGS sequence"/>
</dbReference>
<keyword evidence="14" id="KW-0961">Cell wall biogenesis/degradation</keyword>
<feature type="transmembrane region" description="Helical" evidence="14">
    <location>
        <begin position="156"/>
        <end position="175"/>
    </location>
</feature>
<keyword evidence="5 14" id="KW-1003">Cell membrane</keyword>
<dbReference type="EC" id="3.6.1.27" evidence="3 14"/>
<feature type="transmembrane region" description="Helical" evidence="14">
    <location>
        <begin position="258"/>
        <end position="278"/>
    </location>
</feature>
<proteinExistence type="inferred from homology"/>
<evidence type="ECO:0000256" key="10">
    <source>
        <dbReference type="ARBA" id="ARBA00023251"/>
    </source>
</evidence>
<evidence type="ECO:0000256" key="3">
    <source>
        <dbReference type="ARBA" id="ARBA00012374"/>
    </source>
</evidence>
<keyword evidence="16" id="KW-1185">Reference proteome</keyword>
<name>A0A318MX68_9PROT</name>
<evidence type="ECO:0000256" key="12">
    <source>
        <dbReference type="ARBA" id="ARBA00032932"/>
    </source>
</evidence>
<dbReference type="NCBIfam" id="NF001397">
    <property type="entry name" value="PRK00281.3-4"/>
    <property type="match status" value="1"/>
</dbReference>
<dbReference type="PANTHER" id="PTHR30622">
    <property type="entry name" value="UNDECAPRENYL-DIPHOSPHATASE"/>
    <property type="match status" value="1"/>
</dbReference>
<evidence type="ECO:0000256" key="8">
    <source>
        <dbReference type="ARBA" id="ARBA00022989"/>
    </source>
</evidence>
<keyword evidence="14" id="KW-0573">Peptidoglycan synthesis</keyword>
<feature type="transmembrane region" description="Helical" evidence="14">
    <location>
        <begin position="195"/>
        <end position="215"/>
    </location>
</feature>
<dbReference type="Pfam" id="PF02673">
    <property type="entry name" value="BacA"/>
    <property type="match status" value="1"/>
</dbReference>
<dbReference type="GO" id="GO:0046677">
    <property type="term" value="P:response to antibiotic"/>
    <property type="evidence" value="ECO:0007669"/>
    <property type="project" value="UniProtKB-UniRule"/>
</dbReference>
<dbReference type="GO" id="GO:0009252">
    <property type="term" value="P:peptidoglycan biosynthetic process"/>
    <property type="evidence" value="ECO:0007669"/>
    <property type="project" value="UniProtKB-KW"/>
</dbReference>
<comment type="caution">
    <text evidence="15">The sequence shown here is derived from an EMBL/GenBank/DDBJ whole genome shotgun (WGS) entry which is preliminary data.</text>
</comment>
<evidence type="ECO:0000256" key="9">
    <source>
        <dbReference type="ARBA" id="ARBA00023136"/>
    </source>
</evidence>
<evidence type="ECO:0000256" key="13">
    <source>
        <dbReference type="ARBA" id="ARBA00047594"/>
    </source>
</evidence>
<keyword evidence="6 14" id="KW-0812">Transmembrane</keyword>
<dbReference type="GO" id="GO:0050380">
    <property type="term" value="F:undecaprenyl-diphosphatase activity"/>
    <property type="evidence" value="ECO:0007669"/>
    <property type="project" value="UniProtKB-UniRule"/>
</dbReference>